<keyword evidence="4" id="KW-1185">Reference proteome</keyword>
<dbReference type="PANTHER" id="PTHR13078">
    <property type="entry name" value="PEROXISOMAL MULTIFUNCTIONAL ENZYME TYPE 2-RELATED"/>
    <property type="match status" value="1"/>
</dbReference>
<dbReference type="GO" id="GO:0004300">
    <property type="term" value="F:enoyl-CoA hydratase activity"/>
    <property type="evidence" value="ECO:0007669"/>
    <property type="project" value="TreeGrafter"/>
</dbReference>
<dbReference type="GO" id="GO:0044594">
    <property type="term" value="F:17-beta-hydroxysteroid dehydrogenase (NAD+) activity"/>
    <property type="evidence" value="ECO:0007669"/>
    <property type="project" value="TreeGrafter"/>
</dbReference>
<evidence type="ECO:0000259" key="1">
    <source>
        <dbReference type="Pfam" id="PF01575"/>
    </source>
</evidence>
<dbReference type="Gene3D" id="3.10.129.10">
    <property type="entry name" value="Hotdog Thioesterase"/>
    <property type="match status" value="1"/>
</dbReference>
<evidence type="ECO:0000313" key="3">
    <source>
        <dbReference type="EMBL" id="MZR22801.1"/>
    </source>
</evidence>
<feature type="domain" description="MaoC-like" evidence="1">
    <location>
        <begin position="161"/>
        <end position="266"/>
    </location>
</feature>
<dbReference type="SUPFAM" id="SSF54637">
    <property type="entry name" value="Thioesterase/thiol ester dehydrase-isomerase"/>
    <property type="match status" value="2"/>
</dbReference>
<sequence length="284" mass="31066">MINQETLLNWPFEDVIQTYTKDNSIFYALSIGLGYIPTDVNQLQYVYENNLVSFPTMAAVLGTSTPITADPNSGIDRTKVVHGEQGLTIFSPLPAEGTIRARDKIVDVIDKGEGRGALVVIERSIANHQNNELLAKLTSTIFCRANGGFGGKPGKPAEPKTPPERTPDIVVGLPSTPQSALYYRLNADRNPLHADPAVAAQAGFPAPILHGLCSWGMAAHAVVKACCDYDASRLSQFECRFTKPVFPGETISVDIWRSDNEARFRAWVRERDAMVLDNGFAKFA</sequence>
<evidence type="ECO:0000313" key="4">
    <source>
        <dbReference type="Proteomes" id="UP000445696"/>
    </source>
</evidence>
<dbReference type="GO" id="GO:0003857">
    <property type="term" value="F:(3S)-3-hydroxyacyl-CoA dehydrogenase (NAD+) activity"/>
    <property type="evidence" value="ECO:0007669"/>
    <property type="project" value="TreeGrafter"/>
</dbReference>
<organism evidence="3 4">
    <name type="scientific">Sneathiella chungangensis</name>
    <dbReference type="NCBI Taxonomy" id="1418234"/>
    <lineage>
        <taxon>Bacteria</taxon>
        <taxon>Pseudomonadati</taxon>
        <taxon>Pseudomonadota</taxon>
        <taxon>Alphaproteobacteria</taxon>
        <taxon>Sneathiellales</taxon>
        <taxon>Sneathiellaceae</taxon>
        <taxon>Sneathiella</taxon>
    </lineage>
</organism>
<name>A0A845MGK5_9PROT</name>
<dbReference type="GO" id="GO:0006635">
    <property type="term" value="P:fatty acid beta-oxidation"/>
    <property type="evidence" value="ECO:0007669"/>
    <property type="project" value="TreeGrafter"/>
</dbReference>
<dbReference type="InterPro" id="IPR054357">
    <property type="entry name" value="MFE-2_N"/>
</dbReference>
<dbReference type="RefSeq" id="WP_161339260.1">
    <property type="nucleotide sequence ID" value="NZ_JBHSDG010000004.1"/>
</dbReference>
<dbReference type="InterPro" id="IPR029069">
    <property type="entry name" value="HotDog_dom_sf"/>
</dbReference>
<accession>A0A845MGK5</accession>
<dbReference type="Proteomes" id="UP000445696">
    <property type="component" value="Unassembled WGS sequence"/>
</dbReference>
<evidence type="ECO:0000259" key="2">
    <source>
        <dbReference type="Pfam" id="PF22622"/>
    </source>
</evidence>
<comment type="caution">
    <text evidence="3">The sequence shown here is derived from an EMBL/GenBank/DDBJ whole genome shotgun (WGS) entry which is preliminary data.</text>
</comment>
<dbReference type="Pfam" id="PF01575">
    <property type="entry name" value="MaoC_dehydratas"/>
    <property type="match status" value="1"/>
</dbReference>
<dbReference type="PANTHER" id="PTHR13078:SF56">
    <property type="entry name" value="PEROXISOMAL MULTIFUNCTIONAL ENZYME TYPE 2"/>
    <property type="match status" value="1"/>
</dbReference>
<dbReference type="CDD" id="cd03448">
    <property type="entry name" value="HDE_HSD"/>
    <property type="match status" value="1"/>
</dbReference>
<dbReference type="EMBL" id="WTVA01000004">
    <property type="protein sequence ID" value="MZR22801.1"/>
    <property type="molecule type" value="Genomic_DNA"/>
</dbReference>
<dbReference type="InterPro" id="IPR002539">
    <property type="entry name" value="MaoC-like_dom"/>
</dbReference>
<gene>
    <name evidence="3" type="ORF">GQF03_10710</name>
</gene>
<dbReference type="Pfam" id="PF22622">
    <property type="entry name" value="MFE-2_hydrat-2_N"/>
    <property type="match status" value="1"/>
</dbReference>
<proteinExistence type="predicted"/>
<reference evidence="3 4" key="1">
    <citation type="journal article" date="2014" name="Int. J. Syst. Evol. Microbiol.">
        <title>Sneathiella chungangensis sp. nov., isolated from a marine sand, and emended description of the genus Sneathiella.</title>
        <authorList>
            <person name="Siamphan C."/>
            <person name="Kim H."/>
            <person name="Lee J.S."/>
            <person name="Kim W."/>
        </authorList>
    </citation>
    <scope>NUCLEOTIDE SEQUENCE [LARGE SCALE GENOMIC DNA]</scope>
    <source>
        <strain evidence="3 4">KCTC 32476</strain>
    </source>
</reference>
<protein>
    <submittedName>
        <fullName evidence="3">3-alpha,7-alpha, 12-alpha-trihydroxy-5-beta-cholest-24-enoyl-CoA hydratase</fullName>
    </submittedName>
</protein>
<dbReference type="AlphaFoldDB" id="A0A845MGK5"/>
<dbReference type="OrthoDB" id="5522043at2"/>
<feature type="domain" description="Peroxisomal multifunctional enzyme type 2-like N-terminal" evidence="2">
    <location>
        <begin position="18"/>
        <end position="144"/>
    </location>
</feature>